<evidence type="ECO:0000256" key="1">
    <source>
        <dbReference type="SAM" id="SignalP"/>
    </source>
</evidence>
<dbReference type="OrthoDB" id="9783700at2"/>
<evidence type="ECO:0000313" key="2">
    <source>
        <dbReference type="EMBL" id="QDZ08207.1"/>
    </source>
</evidence>
<dbReference type="GO" id="GO:0016603">
    <property type="term" value="F:glutaminyl-peptide cyclotransferase activity"/>
    <property type="evidence" value="ECO:0007669"/>
    <property type="project" value="InterPro"/>
</dbReference>
<evidence type="ECO:0000313" key="3">
    <source>
        <dbReference type="Proteomes" id="UP000315673"/>
    </source>
</evidence>
<gene>
    <name evidence="2" type="ORF">FPZ24_12535</name>
</gene>
<dbReference type="PANTHER" id="PTHR31270">
    <property type="entry name" value="GLUTAMINYL-PEPTIDE CYCLOTRANSFERASE"/>
    <property type="match status" value="1"/>
</dbReference>
<sequence length="262" mass="28875">MRIAILLALLAGPAVAQDIPVLEPTNVPVARAQIIATYPHDPQAYTEGLFYENGKLWESTGTVGKSGIRKVDLMTGKVLMRVAVNPPLYGEGIAPWGNQILSLTWKNGIGFRWSKDKLKKVGEFKYAGEGWALTGDGTSLIMSDGTPVLRFVDPTTFAVRRTLTVTHDGQPLINLNELEYVDGEILANVWLTDRIARIDPKDGHVIGWIDVAELHRQSGATAENDVANGIAWDAKKRRLFVTGKDWPYIFEIKAPRDTVSTP</sequence>
<dbReference type="RefSeq" id="WP_146572495.1">
    <property type="nucleotide sequence ID" value="NZ_CP042306.1"/>
</dbReference>
<proteinExistence type="predicted"/>
<dbReference type="PANTHER" id="PTHR31270:SF1">
    <property type="entry name" value="GLUTAMINYL-PEPTIDE CYCLOTRANSFERASE"/>
    <property type="match status" value="1"/>
</dbReference>
<dbReference type="AlphaFoldDB" id="A0A5B8LIV5"/>
<dbReference type="EMBL" id="CP042306">
    <property type="protein sequence ID" value="QDZ08207.1"/>
    <property type="molecule type" value="Genomic_DNA"/>
</dbReference>
<dbReference type="SUPFAM" id="SSF50969">
    <property type="entry name" value="YVTN repeat-like/Quinoprotein amine dehydrogenase"/>
    <property type="match status" value="1"/>
</dbReference>
<dbReference type="Proteomes" id="UP000315673">
    <property type="component" value="Chromosome"/>
</dbReference>
<reference evidence="2 3" key="1">
    <citation type="submission" date="2019-07" db="EMBL/GenBank/DDBJ databases">
        <title>Full genome sequence of Sphingomonas sp. 4R-6-7(HKS19).</title>
        <authorList>
            <person name="Im W.-T."/>
        </authorList>
    </citation>
    <scope>NUCLEOTIDE SEQUENCE [LARGE SCALE GENOMIC DNA]</scope>
    <source>
        <strain evidence="2 3">HKS19</strain>
    </source>
</reference>
<feature type="chain" id="PRO_5023055270" evidence="1">
    <location>
        <begin position="17"/>
        <end position="262"/>
    </location>
</feature>
<keyword evidence="3" id="KW-1185">Reference proteome</keyword>
<dbReference type="KEGG" id="spai:FPZ24_12535"/>
<feature type="signal peptide" evidence="1">
    <location>
        <begin position="1"/>
        <end position="16"/>
    </location>
</feature>
<accession>A0A5B8LIV5</accession>
<protein>
    <submittedName>
        <fullName evidence="2">Glutaminyl-peptide cyclotransferase</fullName>
    </submittedName>
</protein>
<name>A0A5B8LIV5_9SPHN</name>
<organism evidence="2 3">
    <name type="scientific">Sphingomonas panacisoli</name>
    <dbReference type="NCBI Taxonomy" id="1813879"/>
    <lineage>
        <taxon>Bacteria</taxon>
        <taxon>Pseudomonadati</taxon>
        <taxon>Pseudomonadota</taxon>
        <taxon>Alphaproteobacteria</taxon>
        <taxon>Sphingomonadales</taxon>
        <taxon>Sphingomonadaceae</taxon>
        <taxon>Sphingomonas</taxon>
    </lineage>
</organism>
<keyword evidence="1" id="KW-0732">Signal</keyword>
<dbReference type="InterPro" id="IPR007788">
    <property type="entry name" value="QCT"/>
</dbReference>
<dbReference type="Pfam" id="PF05096">
    <property type="entry name" value="Glu_cyclase_2"/>
    <property type="match status" value="1"/>
</dbReference>
<dbReference type="InterPro" id="IPR011044">
    <property type="entry name" value="Quino_amine_DH_bsu"/>
</dbReference>
<keyword evidence="2" id="KW-0808">Transferase</keyword>